<dbReference type="Gene3D" id="3.15.10.30">
    <property type="entry name" value="Haemolymph juvenile hormone binding protein"/>
    <property type="match status" value="1"/>
</dbReference>
<dbReference type="InterPro" id="IPR038606">
    <property type="entry name" value="To_sf"/>
</dbReference>
<dbReference type="PANTHER" id="PTHR11008">
    <property type="entry name" value="PROTEIN TAKEOUT-LIKE PROTEIN"/>
    <property type="match status" value="1"/>
</dbReference>
<dbReference type="EMBL" id="JAWJWE010000001">
    <property type="protein sequence ID" value="KAK6644821.1"/>
    <property type="molecule type" value="Genomic_DNA"/>
</dbReference>
<comment type="caution">
    <text evidence="1">The sequence shown here is derived from an EMBL/GenBank/DDBJ whole genome shotgun (WGS) entry which is preliminary data.</text>
</comment>
<sequence>MGTKKFKVNKRSEFVKLFSKCHKYQPTFDDCVKDGLNEARPYFQHGVPEFDIPPFDPFFAEEIIQMRGSQSLNYKLTLRNVYESGWAKSHVYRFKSDLKNGYVQYNQWFPEKFLQGEWEIEYNLMGPYANAGTFNLTLCEYNPSVYYNYLNHDIWLIRLADNYTQVTTINLKKGNFRDPYSPFNVRVNAIDSGDMELHVDNLITGLSPTLEFIVDRLLNISWRPGFMVLKPLIDDIVSTAFTKIFNDAFRNFPFEKVFYK</sequence>
<gene>
    <name evidence="1" type="ORF">RUM43_001094</name>
</gene>
<accession>A0AAN8SHB5</accession>
<organism evidence="1 2">
    <name type="scientific">Polyplax serrata</name>
    <name type="common">Common mouse louse</name>
    <dbReference type="NCBI Taxonomy" id="468196"/>
    <lineage>
        <taxon>Eukaryota</taxon>
        <taxon>Metazoa</taxon>
        <taxon>Ecdysozoa</taxon>
        <taxon>Arthropoda</taxon>
        <taxon>Hexapoda</taxon>
        <taxon>Insecta</taxon>
        <taxon>Pterygota</taxon>
        <taxon>Neoptera</taxon>
        <taxon>Paraneoptera</taxon>
        <taxon>Psocodea</taxon>
        <taxon>Troctomorpha</taxon>
        <taxon>Phthiraptera</taxon>
        <taxon>Anoplura</taxon>
        <taxon>Polyplacidae</taxon>
        <taxon>Polyplax</taxon>
    </lineage>
</organism>
<protein>
    <submittedName>
        <fullName evidence="1">Uncharacterized protein</fullName>
    </submittedName>
</protein>
<proteinExistence type="predicted"/>
<dbReference type="SMART" id="SM00700">
    <property type="entry name" value="JHBP"/>
    <property type="match status" value="1"/>
</dbReference>
<evidence type="ECO:0000313" key="1">
    <source>
        <dbReference type="EMBL" id="KAK6644821.1"/>
    </source>
</evidence>
<dbReference type="GO" id="GO:0005615">
    <property type="term" value="C:extracellular space"/>
    <property type="evidence" value="ECO:0007669"/>
    <property type="project" value="TreeGrafter"/>
</dbReference>
<dbReference type="Pfam" id="PF06585">
    <property type="entry name" value="JHBP"/>
    <property type="match status" value="1"/>
</dbReference>
<name>A0AAN8SHB5_POLSC</name>
<dbReference type="InterPro" id="IPR010562">
    <property type="entry name" value="Haemolymph_juvenile_hormone-bd"/>
</dbReference>
<dbReference type="Proteomes" id="UP001372834">
    <property type="component" value="Unassembled WGS sequence"/>
</dbReference>
<dbReference type="PANTHER" id="PTHR11008:SF15">
    <property type="entry name" value="CIRCADIAN CLOCK-CONTROLLED PROTEIN"/>
    <property type="match status" value="1"/>
</dbReference>
<evidence type="ECO:0000313" key="2">
    <source>
        <dbReference type="Proteomes" id="UP001372834"/>
    </source>
</evidence>
<reference evidence="1 2" key="1">
    <citation type="submission" date="2023-10" db="EMBL/GenBank/DDBJ databases">
        <title>Genomes of two closely related lineages of the louse Polyplax serrata with different host specificities.</title>
        <authorList>
            <person name="Martinu J."/>
            <person name="Tarabai H."/>
            <person name="Stefka J."/>
            <person name="Hypsa V."/>
        </authorList>
    </citation>
    <scope>NUCLEOTIDE SEQUENCE [LARGE SCALE GENOMIC DNA]</scope>
    <source>
        <strain evidence="1">HR10_N</strain>
    </source>
</reference>
<dbReference type="AlphaFoldDB" id="A0AAN8SHB5"/>